<proteinExistence type="predicted"/>
<reference evidence="2 3" key="1">
    <citation type="submission" date="2024-06" db="EMBL/GenBank/DDBJ databases">
        <title>Flavobacterium spp. isolated from glacier.</title>
        <authorList>
            <person name="Han D."/>
        </authorList>
    </citation>
    <scope>NUCLEOTIDE SEQUENCE [LARGE SCALE GENOMIC DNA]</scope>
    <source>
        <strain evidence="2 3">LB3P45</strain>
    </source>
</reference>
<name>A0ABW6HL04_9FLAO</name>
<protein>
    <submittedName>
        <fullName evidence="2">Uncharacterized protein</fullName>
    </submittedName>
</protein>
<dbReference type="EMBL" id="JBHZQA010000003">
    <property type="protein sequence ID" value="MFE3847510.1"/>
    <property type="molecule type" value="Genomic_DNA"/>
</dbReference>
<keyword evidence="1" id="KW-0732">Signal</keyword>
<keyword evidence="3" id="KW-1185">Reference proteome</keyword>
<gene>
    <name evidence="2" type="ORF">ACFX5D_05970</name>
</gene>
<feature type="signal peptide" evidence="1">
    <location>
        <begin position="1"/>
        <end position="18"/>
    </location>
</feature>
<evidence type="ECO:0000313" key="2">
    <source>
        <dbReference type="EMBL" id="MFE3847510.1"/>
    </source>
</evidence>
<feature type="chain" id="PRO_5046401762" evidence="1">
    <location>
        <begin position="19"/>
        <end position="159"/>
    </location>
</feature>
<evidence type="ECO:0000256" key="1">
    <source>
        <dbReference type="SAM" id="SignalP"/>
    </source>
</evidence>
<organism evidence="2 3">
    <name type="scientific">Flavobacterium fructosi</name>
    <dbReference type="NCBI Taxonomy" id="3230416"/>
    <lineage>
        <taxon>Bacteria</taxon>
        <taxon>Pseudomonadati</taxon>
        <taxon>Bacteroidota</taxon>
        <taxon>Flavobacteriia</taxon>
        <taxon>Flavobacteriales</taxon>
        <taxon>Flavobacteriaceae</taxon>
        <taxon>Flavobacterium</taxon>
    </lineage>
</organism>
<dbReference type="Proteomes" id="UP001600039">
    <property type="component" value="Unassembled WGS sequence"/>
</dbReference>
<accession>A0ABW6HL04</accession>
<sequence>MKISLSLVLLFFTAYLQAQTHQIIKHNDEKINVNFIKIENNLIYYTFPESSEEKKISKYAVAQLNDKSNKSHFIASQKIDITKRADYKKVIILRETETIGLKKLETIRVFTPKIKGESNLSTQERGERRLKEKAAFKGNPFFVIVSSKNEYLTAISYTY</sequence>
<dbReference type="RefSeq" id="WP_379857326.1">
    <property type="nucleotide sequence ID" value="NZ_JBHZQA010000003.1"/>
</dbReference>
<evidence type="ECO:0000313" key="3">
    <source>
        <dbReference type="Proteomes" id="UP001600039"/>
    </source>
</evidence>
<comment type="caution">
    <text evidence="2">The sequence shown here is derived from an EMBL/GenBank/DDBJ whole genome shotgun (WGS) entry which is preliminary data.</text>
</comment>